<keyword evidence="3" id="KW-0472">Membrane</keyword>
<dbReference type="Gene3D" id="3.10.100.10">
    <property type="entry name" value="Mannose-Binding Protein A, subunit A"/>
    <property type="match status" value="2"/>
</dbReference>
<sequence length="534" mass="59571">MLEYSACPTVVQGQSLPRPDPTPRNTRQTDHSQTLEDHEPTEEGGAEVVCPNITLWVMSKVSGTCITFNPEPLEFDGSVERCRETGGNLVRILDVEMNNFVAELVRKQMKSYRAVLKKYPRAKVGINFGVTDYWIGLKRKPSRGYFWMRHSESVQPEVGYSNWDSLEPHHTSDQESCVKLNYTSGLWSSYSCLDKTGFVCEKITVTLCEDGWIPSSSSQTCIKVFDQPAQWTGARRICREQGGDLITVLNESTNRFLADQIKSLDSDVWIGLNDRRTEGTFRWLDYNDQYNFTLWADHEPTNVSKKDCVLLNNTLANANRTMKAWVVEYCKRKYGFICEKFAGCHLEKTGMLCPKTCSPNCKGEDNSCNRRTGVCSFGCEVGFHGDTCETECSNHTYGMNCAERCNLNCGGPDRACSSTTGACLGGCAQGFRGAKCDSSSISEKQSNYFYVVLGVVSSLFGLSIVSSFLLLTCENRDGSEKESRSSNARALRQRVKGRNKTKKKSRIAGNASETEANPNSRTTSSDSSTDIETE</sequence>
<evidence type="ECO:0000313" key="6">
    <source>
        <dbReference type="Proteomes" id="UP000762676"/>
    </source>
</evidence>
<evidence type="ECO:0000256" key="1">
    <source>
        <dbReference type="ARBA" id="ARBA00023157"/>
    </source>
</evidence>
<keyword evidence="6" id="KW-1185">Reference proteome</keyword>
<keyword evidence="5" id="KW-0675">Receptor</keyword>
<proteinExistence type="predicted"/>
<keyword evidence="3" id="KW-0812">Transmembrane</keyword>
<dbReference type="PANTHER" id="PTHR22803">
    <property type="entry name" value="MANNOSE, PHOSPHOLIPASE, LECTIN RECEPTOR RELATED"/>
    <property type="match status" value="1"/>
</dbReference>
<name>A0AAV4JTE7_9GAST</name>
<dbReference type="InterPro" id="IPR018378">
    <property type="entry name" value="C-type_lectin_CS"/>
</dbReference>
<protein>
    <submittedName>
        <fullName evidence="5">Macrophage mannose receptor 1</fullName>
    </submittedName>
</protein>
<dbReference type="InterPro" id="IPR050111">
    <property type="entry name" value="C-type_lectin/snaclec_domain"/>
</dbReference>
<feature type="domain" description="C-type lectin" evidence="4">
    <location>
        <begin position="61"/>
        <end position="201"/>
    </location>
</feature>
<evidence type="ECO:0000259" key="4">
    <source>
        <dbReference type="PROSITE" id="PS50041"/>
    </source>
</evidence>
<dbReference type="AlphaFoldDB" id="A0AAV4JTE7"/>
<organism evidence="5 6">
    <name type="scientific">Elysia marginata</name>
    <dbReference type="NCBI Taxonomy" id="1093978"/>
    <lineage>
        <taxon>Eukaryota</taxon>
        <taxon>Metazoa</taxon>
        <taxon>Spiralia</taxon>
        <taxon>Lophotrochozoa</taxon>
        <taxon>Mollusca</taxon>
        <taxon>Gastropoda</taxon>
        <taxon>Heterobranchia</taxon>
        <taxon>Euthyneura</taxon>
        <taxon>Panpulmonata</taxon>
        <taxon>Sacoglossa</taxon>
        <taxon>Placobranchoidea</taxon>
        <taxon>Plakobranchidae</taxon>
        <taxon>Elysia</taxon>
    </lineage>
</organism>
<dbReference type="InterPro" id="IPR016186">
    <property type="entry name" value="C-type_lectin-like/link_sf"/>
</dbReference>
<reference evidence="5 6" key="1">
    <citation type="journal article" date="2021" name="Elife">
        <title>Chloroplast acquisition without the gene transfer in kleptoplastic sea slugs, Plakobranchus ocellatus.</title>
        <authorList>
            <person name="Maeda T."/>
            <person name="Takahashi S."/>
            <person name="Yoshida T."/>
            <person name="Shimamura S."/>
            <person name="Takaki Y."/>
            <person name="Nagai Y."/>
            <person name="Toyoda A."/>
            <person name="Suzuki Y."/>
            <person name="Arimoto A."/>
            <person name="Ishii H."/>
            <person name="Satoh N."/>
            <person name="Nishiyama T."/>
            <person name="Hasebe M."/>
            <person name="Maruyama T."/>
            <person name="Minagawa J."/>
            <person name="Obokata J."/>
            <person name="Shigenobu S."/>
        </authorList>
    </citation>
    <scope>NUCLEOTIDE SEQUENCE [LARGE SCALE GENOMIC DNA]</scope>
</reference>
<feature type="compositionally biased region" description="Basic and acidic residues" evidence="2">
    <location>
        <begin position="27"/>
        <end position="38"/>
    </location>
</feature>
<feature type="compositionally biased region" description="Basic residues" evidence="2">
    <location>
        <begin position="491"/>
        <end position="506"/>
    </location>
</feature>
<feature type="domain" description="C-type lectin" evidence="4">
    <location>
        <begin position="217"/>
        <end position="339"/>
    </location>
</feature>
<evidence type="ECO:0000256" key="3">
    <source>
        <dbReference type="SAM" id="Phobius"/>
    </source>
</evidence>
<keyword evidence="3" id="KW-1133">Transmembrane helix</keyword>
<dbReference type="PROSITE" id="PS00615">
    <property type="entry name" value="C_TYPE_LECTIN_1"/>
    <property type="match status" value="1"/>
</dbReference>
<comment type="caution">
    <text evidence="5">The sequence shown here is derived from an EMBL/GenBank/DDBJ whole genome shotgun (WGS) entry which is preliminary data.</text>
</comment>
<gene>
    <name evidence="5" type="ORF">ElyMa_003424700</name>
</gene>
<dbReference type="Pfam" id="PF00059">
    <property type="entry name" value="Lectin_C"/>
    <property type="match status" value="2"/>
</dbReference>
<feature type="region of interest" description="Disordered" evidence="2">
    <location>
        <begin position="478"/>
        <end position="534"/>
    </location>
</feature>
<evidence type="ECO:0000313" key="5">
    <source>
        <dbReference type="EMBL" id="GFS24772.1"/>
    </source>
</evidence>
<dbReference type="SMART" id="SM00034">
    <property type="entry name" value="CLECT"/>
    <property type="match status" value="2"/>
</dbReference>
<evidence type="ECO:0000256" key="2">
    <source>
        <dbReference type="SAM" id="MobiDB-lite"/>
    </source>
</evidence>
<dbReference type="PROSITE" id="PS50041">
    <property type="entry name" value="C_TYPE_LECTIN_2"/>
    <property type="match status" value="2"/>
</dbReference>
<dbReference type="Proteomes" id="UP000762676">
    <property type="component" value="Unassembled WGS sequence"/>
</dbReference>
<dbReference type="EMBL" id="BMAT01007037">
    <property type="protein sequence ID" value="GFS24772.1"/>
    <property type="molecule type" value="Genomic_DNA"/>
</dbReference>
<dbReference type="CDD" id="cd00037">
    <property type="entry name" value="CLECT"/>
    <property type="match status" value="2"/>
</dbReference>
<feature type="region of interest" description="Disordered" evidence="2">
    <location>
        <begin position="1"/>
        <end position="44"/>
    </location>
</feature>
<dbReference type="InterPro" id="IPR001304">
    <property type="entry name" value="C-type_lectin-like"/>
</dbReference>
<keyword evidence="1" id="KW-1015">Disulfide bond</keyword>
<accession>A0AAV4JTE7</accession>
<dbReference type="InterPro" id="IPR016187">
    <property type="entry name" value="CTDL_fold"/>
</dbReference>
<feature type="compositionally biased region" description="Polar residues" evidence="2">
    <location>
        <begin position="511"/>
        <end position="521"/>
    </location>
</feature>
<dbReference type="SUPFAM" id="SSF56436">
    <property type="entry name" value="C-type lectin-like"/>
    <property type="match status" value="2"/>
</dbReference>
<feature type="transmembrane region" description="Helical" evidence="3">
    <location>
        <begin position="448"/>
        <end position="471"/>
    </location>
</feature>